<feature type="compositionally biased region" description="Basic and acidic residues" evidence="2">
    <location>
        <begin position="2092"/>
        <end position="2106"/>
    </location>
</feature>
<gene>
    <name evidence="4" type="ORF">RN001_004370</name>
</gene>
<feature type="region of interest" description="Disordered" evidence="2">
    <location>
        <begin position="1040"/>
        <end position="1137"/>
    </location>
</feature>
<feature type="domain" description="BAT2 N-terminal" evidence="3">
    <location>
        <begin position="1"/>
        <end position="190"/>
    </location>
</feature>
<feature type="compositionally biased region" description="Basic and acidic residues" evidence="2">
    <location>
        <begin position="488"/>
        <end position="506"/>
    </location>
</feature>
<feature type="compositionally biased region" description="Polar residues" evidence="2">
    <location>
        <begin position="1110"/>
        <end position="1123"/>
    </location>
</feature>
<feature type="region of interest" description="Disordered" evidence="2">
    <location>
        <begin position="1499"/>
        <end position="1580"/>
    </location>
</feature>
<sequence>MSTLPGLASKGEKGKSKYQSLDINNLYKVCTTEPLETQQQKNTLPRKHGMQSLGKVPTARRPPANLPSLKSEHTGSDAAVSLVPSGGAGWGKQDQNSPSTNIPGSISTTTNSNVTTSSPTTVQQNTPPTNAPPITSLPPSNKTHTTPTATPVTADKSWSSVMSGADLLQPPPYQSPQFQHEFPSLSAGDGALPRTGVDTQYGPGPSLRPQTEGSWIQGGSRSGTEVASRNNSAPLAPPPQLSVQAGQTQQPPQQPLPPQFRGLIPPFMFRGNNFPSNGHGNSNFSNVSGPVNNGRSRASDNRGSSRSNNENDDMCHRPIIKEEDLNRMDDMTRDVGWASHDDIDYNQKLAFSDDEMEIEKNRRQLSTHKEHDKTEVNLQETNIKIVKTGSNTQSQANRNRTNEEDEVWVQRRRQQSEEVAIVIERAKQRKEEEEKRFLEIRQAAAKKLQQLDEKRNKHDKEVDDNQGTINPSVVPPQPINPVPIPVPDWEKEKERSRTPVENKPQYRESPSSEFRKLTQIEGRSFQRKENRSADRDSNRERERDAPTFSKQFQSNLPPRFQKRHQMRNNPSPQPSQTSSNSFSDQYDTRWQNQIKSSNELRKRDDEIDVKDVEDNRRDTRKVVNDENYRSSYRGYTDVAHKIDENCEFEYRKDNVKQEDHNITRQNSDDSRIERFERPQRPDSRDSRTSRESRHSRESEPREYHGSWADAPFEPVFDDKRKDHFREDRRAVPGPITKERIEADDLKSEKKNLTQLKRGYIPEKRISDAKKEEQEKAEDSWEELPSKTTEKVEKEDVSNAWADAAVTNLVPENKFFEEKAKVDAIKDIEKQDEESEKIDKADKDKDDKRNINSNRRRTDPRHQPWPSACVYHRSTWSKKNDSRRGSRNGAPKKPLSGKNNEWHGTDSDVSVDEISVSTESGRDDRSLRTSKKFEKDEKNKETKQEKVVGGERKFDSNRRDNYVPRGEPSRHGRGASNFRSRGGLSKRIDGYGPPPSKSPFSQLEDRDKKVCDENVDAQIIPADKTVSEDKTKTNQVGVIGADKVEDLNKMKMTKKAKSDDNCDTSDNSEDNGLKSKRFGQKSLNSGPNRCTNALIRRNNPPPRLSTDKRSNYNAGGRQNSSGSLKSYGLPKKDKDERMHLKDGVDDIENIDGEIESSIVCDSDGFQEVKSKKTGQRQKPFEEKMSIRSSIKGEKDIKLSNKKSNSSQLTPQQIANIPSLMDTPVNPPAIAPQTSNKNQFDRSYQNRLPPRFARQRENRLQKAHMQQQGMCDVNEMNKVNHNINLYGIKDGQGSAAGRMSNAWDKPLSTHLRTEQEGILSVGVDSSKTLEQPQQPASQSNSPNIDKVMKATHVSEKTVLDGATPPVNTIIFENTNFKSAPGTRVRSEKSTKLDETGIEQAVISSFNKPMRDLLNKNEKSADSMQMQLSFAKEDNSDMKLDFFESELSHLTDDKSSKNMGRSMHITNANNSISASTADALNFKIASVKKVWETMPTVIEHSVGQDDTNSSFSASFGPDPNSLDPNAFGKGDGQDDVHEAYSTSPNQPTTNNTTNVCKVKPTQQVTGTSGQPVHSASTHQQHSGIGPSIVGHPLSPPPMQPVLGAGVGLGQPPQPYTSNQHLGYQPNLGGSTQYGMSAIPSPPTVLFNSTQQIQAQTGLYGAFQIDQSQVLGGQGRSQYSPYPNPYSLGQTASSPYSAQSMYLQGAQPHPSAPQAPPDIYQNINNYRLPATGPFGQSQQLNNPTTVLISSTSNSLMSATVKPSTQQISAIGTKASGGGQAYQQQSQQGQLYMAYDPTIQANYLPSTGVIQRGPTAPLQNNVVPALQPSSSYYTGSTGAQTGFFQQQANSTLQSASMQQHQAGYGLQGNVFGNPNQSHTSAGLQNFSSHFLSSPMQMAAAAALNAQQQYRSNNLQNSAYVKAANNHIGDQNSRPQQIKSPGSQQDVLSSVFNSGSQIPSPKSRQNMKQPPPQASPTTQHKYLYQAVGNQPPAQSPRYPSPIQRPVTFHTAMGGIPNNSGSSNKHRSTNQSNKLAGRHFYTSQGGNLSTSQSDKGDDSKLGDGTVPNSSNSIVNNSSGIVSKTVNSNSSTATVNQSDMAKETAKDDGGVIKD</sequence>
<keyword evidence="1" id="KW-0597">Phosphoprotein</keyword>
<feature type="compositionally biased region" description="Low complexity" evidence="2">
    <location>
        <begin position="1538"/>
        <end position="1551"/>
    </location>
</feature>
<feature type="compositionally biased region" description="Basic and acidic residues" evidence="2">
    <location>
        <begin position="652"/>
        <end position="704"/>
    </location>
</feature>
<feature type="compositionally biased region" description="Polar residues" evidence="2">
    <location>
        <begin position="2034"/>
        <end position="2045"/>
    </location>
</feature>
<dbReference type="Pfam" id="PF07001">
    <property type="entry name" value="BAT2_N"/>
    <property type="match status" value="1"/>
</dbReference>
<feature type="compositionally biased region" description="Basic and acidic residues" evidence="2">
    <location>
        <begin position="598"/>
        <end position="628"/>
    </location>
</feature>
<comment type="caution">
    <text evidence="4">The sequence shown here is derived from an EMBL/GenBank/DDBJ whole genome shotgun (WGS) entry which is preliminary data.</text>
</comment>
<feature type="compositionally biased region" description="Polar residues" evidence="2">
    <location>
        <begin position="2076"/>
        <end position="2091"/>
    </location>
</feature>
<evidence type="ECO:0000313" key="4">
    <source>
        <dbReference type="EMBL" id="KAK4881051.1"/>
    </source>
</evidence>
<name>A0AAN7PED3_9COLE</name>
<feature type="region of interest" description="Disordered" evidence="2">
    <location>
        <begin position="388"/>
        <end position="413"/>
    </location>
</feature>
<organism evidence="4 5">
    <name type="scientific">Aquatica leii</name>
    <dbReference type="NCBI Taxonomy" id="1421715"/>
    <lineage>
        <taxon>Eukaryota</taxon>
        <taxon>Metazoa</taxon>
        <taxon>Ecdysozoa</taxon>
        <taxon>Arthropoda</taxon>
        <taxon>Hexapoda</taxon>
        <taxon>Insecta</taxon>
        <taxon>Pterygota</taxon>
        <taxon>Neoptera</taxon>
        <taxon>Endopterygota</taxon>
        <taxon>Coleoptera</taxon>
        <taxon>Polyphaga</taxon>
        <taxon>Elateriformia</taxon>
        <taxon>Elateroidea</taxon>
        <taxon>Lampyridae</taxon>
        <taxon>Luciolinae</taxon>
        <taxon>Aquatica</taxon>
    </lineage>
</organism>
<dbReference type="InterPro" id="IPR009738">
    <property type="entry name" value="BAT2_N"/>
</dbReference>
<feature type="compositionally biased region" description="Low complexity" evidence="2">
    <location>
        <begin position="105"/>
        <end position="134"/>
    </location>
</feature>
<dbReference type="PANTHER" id="PTHR14038">
    <property type="entry name" value="BAT2 HLA-B-ASSOCIATED TRANSCRIPT 2"/>
    <property type="match status" value="1"/>
</dbReference>
<feature type="compositionally biased region" description="Polar residues" evidence="2">
    <location>
        <begin position="208"/>
        <end position="233"/>
    </location>
</feature>
<dbReference type="InterPro" id="IPR033184">
    <property type="entry name" value="PRRC2"/>
</dbReference>
<feature type="compositionally biased region" description="Polar residues" evidence="2">
    <location>
        <begin position="388"/>
        <end position="399"/>
    </location>
</feature>
<feature type="region of interest" description="Disordered" evidence="2">
    <location>
        <begin position="448"/>
        <end position="638"/>
    </location>
</feature>
<evidence type="ECO:0000313" key="5">
    <source>
        <dbReference type="Proteomes" id="UP001353858"/>
    </source>
</evidence>
<feature type="compositionally biased region" description="Low complexity" evidence="2">
    <location>
        <begin position="568"/>
        <end position="585"/>
    </location>
</feature>
<feature type="compositionally biased region" description="Polar residues" evidence="2">
    <location>
        <begin position="1501"/>
        <end position="1510"/>
    </location>
</feature>
<dbReference type="GO" id="GO:0030154">
    <property type="term" value="P:cell differentiation"/>
    <property type="evidence" value="ECO:0007669"/>
    <property type="project" value="TreeGrafter"/>
</dbReference>
<feature type="compositionally biased region" description="Polar residues" evidence="2">
    <location>
        <begin position="1922"/>
        <end position="1962"/>
    </location>
</feature>
<proteinExistence type="predicted"/>
<dbReference type="PANTHER" id="PTHR14038:SF0">
    <property type="entry name" value="LP18708P"/>
    <property type="match status" value="1"/>
</dbReference>
<feature type="compositionally biased region" description="Polar residues" evidence="2">
    <location>
        <begin position="273"/>
        <end position="308"/>
    </location>
</feature>
<feature type="compositionally biased region" description="Low complexity" evidence="2">
    <location>
        <begin position="143"/>
        <end position="154"/>
    </location>
</feature>
<feature type="region of interest" description="Disordered" evidence="2">
    <location>
        <begin position="37"/>
        <end position="314"/>
    </location>
</feature>
<feature type="region of interest" description="Disordered" evidence="2">
    <location>
        <begin position="652"/>
        <end position="747"/>
    </location>
</feature>
<evidence type="ECO:0000256" key="2">
    <source>
        <dbReference type="SAM" id="MobiDB-lite"/>
    </source>
</evidence>
<feature type="compositionally biased region" description="Polar residues" evidence="2">
    <location>
        <begin position="2010"/>
        <end position="2027"/>
    </location>
</feature>
<feature type="compositionally biased region" description="Basic and acidic residues" evidence="2">
    <location>
        <begin position="513"/>
        <end position="545"/>
    </location>
</feature>
<feature type="compositionally biased region" description="Pro residues" evidence="2">
    <location>
        <begin position="473"/>
        <end position="486"/>
    </location>
</feature>
<feature type="compositionally biased region" description="Polar residues" evidence="2">
    <location>
        <begin position="588"/>
        <end position="597"/>
    </location>
</feature>
<reference evidence="5" key="1">
    <citation type="submission" date="2023-01" db="EMBL/GenBank/DDBJ databases">
        <title>Key to firefly adult light organ development and bioluminescence: homeobox transcription factors regulate luciferase expression and transportation to peroxisome.</title>
        <authorList>
            <person name="Fu X."/>
        </authorList>
    </citation>
    <scope>NUCLEOTIDE SEQUENCE [LARGE SCALE GENOMIC DNA]</scope>
</reference>
<keyword evidence="5" id="KW-1185">Reference proteome</keyword>
<evidence type="ECO:0000259" key="3">
    <source>
        <dbReference type="Pfam" id="PF07001"/>
    </source>
</evidence>
<feature type="compositionally biased region" description="Basic and acidic residues" evidence="2">
    <location>
        <begin position="919"/>
        <end position="969"/>
    </location>
</feature>
<feature type="region of interest" description="Disordered" evidence="2">
    <location>
        <begin position="762"/>
        <end position="796"/>
    </location>
</feature>
<accession>A0AAN7PED3</accession>
<feature type="compositionally biased region" description="Basic and acidic residues" evidence="2">
    <location>
        <begin position="449"/>
        <end position="463"/>
    </location>
</feature>
<feature type="compositionally biased region" description="Polar residues" evidence="2">
    <location>
        <begin position="1557"/>
        <end position="1579"/>
    </location>
</feature>
<feature type="compositionally biased region" description="Basic and acidic residues" evidence="2">
    <location>
        <begin position="716"/>
        <end position="747"/>
    </location>
</feature>
<protein>
    <recommendedName>
        <fullName evidence="3">BAT2 N-terminal domain-containing protein</fullName>
    </recommendedName>
</protein>
<feature type="region of interest" description="Disordered" evidence="2">
    <location>
        <begin position="1922"/>
        <end position="2106"/>
    </location>
</feature>
<evidence type="ECO:0000256" key="1">
    <source>
        <dbReference type="ARBA" id="ARBA00022553"/>
    </source>
</evidence>
<feature type="compositionally biased region" description="Polar residues" evidence="2">
    <location>
        <begin position="93"/>
        <end position="104"/>
    </location>
</feature>
<feature type="compositionally biased region" description="Polar residues" evidence="2">
    <location>
        <begin position="1080"/>
        <end position="1090"/>
    </location>
</feature>
<feature type="compositionally biased region" description="Low complexity" evidence="2">
    <location>
        <begin position="2055"/>
        <end position="2075"/>
    </location>
</feature>
<feature type="region of interest" description="Disordered" evidence="2">
    <location>
        <begin position="825"/>
        <end position="1006"/>
    </location>
</feature>
<dbReference type="EMBL" id="JARPUR010000002">
    <property type="protein sequence ID" value="KAK4881051.1"/>
    <property type="molecule type" value="Genomic_DNA"/>
</dbReference>
<feature type="compositionally biased region" description="Basic and acidic residues" evidence="2">
    <location>
        <begin position="836"/>
        <end position="861"/>
    </location>
</feature>
<dbReference type="Proteomes" id="UP001353858">
    <property type="component" value="Unassembled WGS sequence"/>
</dbReference>